<sequence>MKHRNTNVLGTWLALLLMLAIFGTANGQTGLDPEHLTEQWLAAYSTDFLYGATPVVYTSPYPNDEGIWEDLDMQIINFSDVFSFDELSPPGIKATFNGEDIPPNVRDEPAITVRVGLYDPNNKEKLASVVKFYTTYNATVEAGDDYVSLGDLVGKDAFNQYYTNNVKLAVINSSTKGSLFGTFKKVDSYPSQEIVVEIEFLHPGKITMLKIPGIGEIAPQALLYAQSKNTFDLPTTETIVGFPQSRGISIDRWTWDSGNRLYGTTDNILNIAEIDFSQDSDLELKVDYVFKDPRSNPKKFNPKTFKNEDGSLGILTAKELASRPSVERVEPIMIDQPQSGMFDVVSNRAARAGALFAVNGAFYDYYYYCLPGVKTSLKIDGTWHYRPDIFNHRNTGALVFDDTSFDFIRNEKHDEYIGKENGETYDQAKNAYALKGAPWSNLMSGGHFSELGKPYRFHPPKVSESLDYFWEDPKAYYPNMPDTKAEDYKNWNKTEFSTWSMIACQKRDDRGKVAGDYQYTNRDGQAQVNLHSFSDAFAPAWLEGTRSSYGINGKTLYMDRSMASNIYTAVDYSRYPHEFGLQKRGRTFIAKKGNRFYIMTADGLYAQSCQYGGQTIAQFYSKTAPGLTIKELSDLSQKLEFDALLNLDGGGSSTFFVNGRGMVQSPYAGFAEGPMQQRYLSTTLMVVPKIQSKNIRPENNENKHHLRFDNFNLDSNRYGYELNVISGCSTPNPDDVRPIVPYNAWPQVKALSLTPSLEKFTKVGDANEGGIIAGTFKIESSEPGSSEGAILFAMSENGQYDKLKDPKTGKDYDRSTRPDPDDPTKSIETVLSDTRSLFVVGVGKIPEELIKILKPLKENLTEKDQSDWDSFLDKNDQASYVFLVNNKEVEFFQVDNTGEPGRWAKYLDDNWHNFNLYYYHEPLVPSREFEVVFDGNLVDVPYIHTKAKEDRDSHFFNPDHITNAMIGAIPIKGGYVTPKQSDLSVDNYMFVIGKEASRSFFETLGTIQEKTSPYPYAETIQKMSQDIADHDHQLPPSYTGIDWNKLDNNRWYLQFEEGTGYHAHGVNDEQKAHFYGLNLWGEWVAKNSTKKEIADTDKALDSIVDPVTNQPLETANVDQEASSPDITPNSEGPSDASAVLNGLADDTLRHSWNVYPNPASSTLFLDLVLEESTPLDIYLFNLSGQQLFHARSARMDRGKQRVDLGEIVRHFGGKQQLYTLKVRGNGFAPIDAKVMIK</sequence>
<gene>
    <name evidence="4" type="ORF">D7Z94_13035</name>
</gene>
<feature type="domain" description="Phosphodiester glycosidase" evidence="3">
    <location>
        <begin position="582"/>
        <end position="686"/>
    </location>
</feature>
<evidence type="ECO:0000259" key="3">
    <source>
        <dbReference type="Pfam" id="PF09992"/>
    </source>
</evidence>
<dbReference type="RefSeq" id="WP_120711959.1">
    <property type="nucleotide sequence ID" value="NZ_RBCJ01000002.1"/>
</dbReference>
<name>A0A3B0C5U0_9FLAO</name>
<evidence type="ECO:0000256" key="2">
    <source>
        <dbReference type="SAM" id="SignalP"/>
    </source>
</evidence>
<dbReference type="EMBL" id="RBCJ01000002">
    <property type="protein sequence ID" value="RKN81805.1"/>
    <property type="molecule type" value="Genomic_DNA"/>
</dbReference>
<organism evidence="4 5">
    <name type="scientific">Ulvibacterium marinum</name>
    <dbReference type="NCBI Taxonomy" id="2419782"/>
    <lineage>
        <taxon>Bacteria</taxon>
        <taxon>Pseudomonadati</taxon>
        <taxon>Bacteroidota</taxon>
        <taxon>Flavobacteriia</taxon>
        <taxon>Flavobacteriales</taxon>
        <taxon>Flavobacteriaceae</taxon>
        <taxon>Ulvibacterium</taxon>
    </lineage>
</organism>
<comment type="caution">
    <text evidence="4">The sequence shown here is derived from an EMBL/GenBank/DDBJ whole genome shotgun (WGS) entry which is preliminary data.</text>
</comment>
<evidence type="ECO:0000313" key="4">
    <source>
        <dbReference type="EMBL" id="RKN81805.1"/>
    </source>
</evidence>
<dbReference type="Pfam" id="PF09992">
    <property type="entry name" value="NAGPA"/>
    <property type="match status" value="1"/>
</dbReference>
<dbReference type="AlphaFoldDB" id="A0A3B0C5U0"/>
<dbReference type="InterPro" id="IPR018711">
    <property type="entry name" value="NAGPA"/>
</dbReference>
<feature type="region of interest" description="Disordered" evidence="1">
    <location>
        <begin position="1106"/>
        <end position="1136"/>
    </location>
</feature>
<protein>
    <recommendedName>
        <fullName evidence="3">Phosphodiester glycosidase domain-containing protein</fullName>
    </recommendedName>
</protein>
<evidence type="ECO:0000313" key="5">
    <source>
        <dbReference type="Proteomes" id="UP000276603"/>
    </source>
</evidence>
<dbReference type="OrthoDB" id="9809781at2"/>
<keyword evidence="5" id="KW-1185">Reference proteome</keyword>
<reference evidence="4 5" key="1">
    <citation type="submission" date="2018-10" db="EMBL/GenBank/DDBJ databases">
        <title>Ulvibacterium marinum gen. nov., sp. nov., a novel marine bacterium of the family Flavobacteriaceae, isolated from a culture of the green alga Ulva prolifera.</title>
        <authorList>
            <person name="Zhang Z."/>
        </authorList>
    </citation>
    <scope>NUCLEOTIDE SEQUENCE [LARGE SCALE GENOMIC DNA]</scope>
    <source>
        <strain evidence="4 5">CCMM003</strain>
    </source>
</reference>
<feature type="compositionally biased region" description="Polar residues" evidence="1">
    <location>
        <begin position="1107"/>
        <end position="1132"/>
    </location>
</feature>
<dbReference type="Proteomes" id="UP000276603">
    <property type="component" value="Unassembled WGS sequence"/>
</dbReference>
<feature type="signal peptide" evidence="2">
    <location>
        <begin position="1"/>
        <end position="27"/>
    </location>
</feature>
<proteinExistence type="predicted"/>
<feature type="chain" id="PRO_5017441266" description="Phosphodiester glycosidase domain-containing protein" evidence="2">
    <location>
        <begin position="28"/>
        <end position="1237"/>
    </location>
</feature>
<keyword evidence="2" id="KW-0732">Signal</keyword>
<feature type="compositionally biased region" description="Basic and acidic residues" evidence="1">
    <location>
        <begin position="800"/>
        <end position="825"/>
    </location>
</feature>
<accession>A0A3B0C5U0</accession>
<feature type="region of interest" description="Disordered" evidence="1">
    <location>
        <begin position="800"/>
        <end position="826"/>
    </location>
</feature>
<evidence type="ECO:0000256" key="1">
    <source>
        <dbReference type="SAM" id="MobiDB-lite"/>
    </source>
</evidence>